<name>A0A645A6V9_9ZZZZ</name>
<accession>A0A645A6V9</accession>
<keyword evidence="1" id="KW-1133">Transmembrane helix</keyword>
<protein>
    <submittedName>
        <fullName evidence="2">Uncharacterized protein</fullName>
    </submittedName>
</protein>
<dbReference type="EMBL" id="VSSQ01012270">
    <property type="protein sequence ID" value="MPM48832.1"/>
    <property type="molecule type" value="Genomic_DNA"/>
</dbReference>
<keyword evidence="1" id="KW-0812">Transmembrane</keyword>
<keyword evidence="1" id="KW-0472">Membrane</keyword>
<feature type="transmembrane region" description="Helical" evidence="1">
    <location>
        <begin position="107"/>
        <end position="126"/>
    </location>
</feature>
<comment type="caution">
    <text evidence="2">The sequence shown here is derived from an EMBL/GenBank/DDBJ whole genome shotgun (WGS) entry which is preliminary data.</text>
</comment>
<sequence>MREKGANIQEQLWKRWDGPPSTRFLRWRDSTIDEDMKKQIHEAVRLYCELNLYSRDEEQMNPEEADKKINQAFLHVKPFVYHADPNGKWTKYNAEYGFNRNLLGCKMYWICSATIGVVICGVGWYFSEKINFVLGVVLDSLLFLWAVAWGGYVLPRTVQVPADLYAKSVWQSFLVIIKKKTKNL</sequence>
<feature type="transmembrane region" description="Helical" evidence="1">
    <location>
        <begin position="132"/>
        <end position="154"/>
    </location>
</feature>
<evidence type="ECO:0000313" key="2">
    <source>
        <dbReference type="EMBL" id="MPM48832.1"/>
    </source>
</evidence>
<gene>
    <name evidence="2" type="ORF">SDC9_95559</name>
</gene>
<evidence type="ECO:0000256" key="1">
    <source>
        <dbReference type="SAM" id="Phobius"/>
    </source>
</evidence>
<dbReference type="AlphaFoldDB" id="A0A645A6V9"/>
<reference evidence="2" key="1">
    <citation type="submission" date="2019-08" db="EMBL/GenBank/DDBJ databases">
        <authorList>
            <person name="Kucharzyk K."/>
            <person name="Murdoch R.W."/>
            <person name="Higgins S."/>
            <person name="Loffler F."/>
        </authorList>
    </citation>
    <scope>NUCLEOTIDE SEQUENCE</scope>
</reference>
<organism evidence="2">
    <name type="scientific">bioreactor metagenome</name>
    <dbReference type="NCBI Taxonomy" id="1076179"/>
    <lineage>
        <taxon>unclassified sequences</taxon>
        <taxon>metagenomes</taxon>
        <taxon>ecological metagenomes</taxon>
    </lineage>
</organism>
<proteinExistence type="predicted"/>